<evidence type="ECO:0000313" key="1">
    <source>
        <dbReference type="EMBL" id="VUZ54518.1"/>
    </source>
</evidence>
<dbReference type="AlphaFoldDB" id="A0A564Z6L3"/>
<accession>A0A564Z6L3</accession>
<dbReference type="Proteomes" id="UP000321570">
    <property type="component" value="Unassembled WGS sequence"/>
</dbReference>
<keyword evidence="2" id="KW-1185">Reference proteome</keyword>
<evidence type="ECO:0000313" key="2">
    <source>
        <dbReference type="Proteomes" id="UP000321570"/>
    </source>
</evidence>
<organism evidence="1 2">
    <name type="scientific">Hymenolepis diminuta</name>
    <name type="common">Rat tapeworm</name>
    <dbReference type="NCBI Taxonomy" id="6216"/>
    <lineage>
        <taxon>Eukaryota</taxon>
        <taxon>Metazoa</taxon>
        <taxon>Spiralia</taxon>
        <taxon>Lophotrochozoa</taxon>
        <taxon>Platyhelminthes</taxon>
        <taxon>Cestoda</taxon>
        <taxon>Eucestoda</taxon>
        <taxon>Cyclophyllidea</taxon>
        <taxon>Hymenolepididae</taxon>
        <taxon>Hymenolepis</taxon>
    </lineage>
</organism>
<protein>
    <submittedName>
        <fullName evidence="1">Uncharacterized protein</fullName>
    </submittedName>
</protein>
<sequence length="53" mass="6019">MLLHGMRRWTRSAMDLSLPLSRFLEMVSSGLSPAVDRRKPPSLSIVEFVTTNM</sequence>
<reference evidence="1 2" key="1">
    <citation type="submission" date="2019-07" db="EMBL/GenBank/DDBJ databases">
        <authorList>
            <person name="Jastrzebski P J."/>
            <person name="Paukszto L."/>
            <person name="Jastrzebski P J."/>
        </authorList>
    </citation>
    <scope>NUCLEOTIDE SEQUENCE [LARGE SCALE GENOMIC DNA]</scope>
    <source>
        <strain evidence="1 2">WMS-il1</strain>
    </source>
</reference>
<gene>
    <name evidence="1" type="ORF">WMSIL1_LOCUS12571</name>
</gene>
<name>A0A564Z6L3_HYMDI</name>
<proteinExistence type="predicted"/>
<dbReference type="EMBL" id="CABIJS010000662">
    <property type="protein sequence ID" value="VUZ54518.1"/>
    <property type="molecule type" value="Genomic_DNA"/>
</dbReference>